<dbReference type="Gene3D" id="1.20.120.1240">
    <property type="entry name" value="Dynamin, middle domain"/>
    <property type="match status" value="1"/>
</dbReference>
<keyword evidence="2" id="KW-0342">GTP-binding</keyword>
<dbReference type="GO" id="GO:0005737">
    <property type="term" value="C:cytoplasm"/>
    <property type="evidence" value="ECO:0007669"/>
    <property type="project" value="TreeGrafter"/>
</dbReference>
<dbReference type="GO" id="GO:0005525">
    <property type="term" value="F:GTP binding"/>
    <property type="evidence" value="ECO:0007669"/>
    <property type="project" value="InterPro"/>
</dbReference>
<dbReference type="EMBL" id="PGGS01000888">
    <property type="protein sequence ID" value="PNH01458.1"/>
    <property type="molecule type" value="Genomic_DNA"/>
</dbReference>
<feature type="domain" description="Dynamin-type G" evidence="3">
    <location>
        <begin position="36"/>
        <end position="333"/>
    </location>
</feature>
<gene>
    <name evidence="4" type="ORF">TSOC_012653</name>
</gene>
<reference evidence="4 5" key="1">
    <citation type="journal article" date="2017" name="Mol. Biol. Evol.">
        <title>The 4-celled Tetrabaena socialis nuclear genome reveals the essential components for genetic control of cell number at the origin of multicellularity in the volvocine lineage.</title>
        <authorList>
            <person name="Featherston J."/>
            <person name="Arakaki Y."/>
            <person name="Hanschen E.R."/>
            <person name="Ferris P.J."/>
            <person name="Michod R.E."/>
            <person name="Olson B.J.S.C."/>
            <person name="Nozaki H."/>
            <person name="Durand P.M."/>
        </authorList>
    </citation>
    <scope>NUCLEOTIDE SEQUENCE [LARGE SCALE GENOMIC DNA]</scope>
    <source>
        <strain evidence="4 5">NIES-571</strain>
    </source>
</reference>
<dbReference type="InterPro" id="IPR022812">
    <property type="entry name" value="Dynamin"/>
</dbReference>
<dbReference type="AlphaFoldDB" id="A0A2J7ZMG5"/>
<dbReference type="InterPro" id="IPR045063">
    <property type="entry name" value="Dynamin_N"/>
</dbReference>
<accession>A0A2J7ZMG5</accession>
<dbReference type="PRINTS" id="PR00195">
    <property type="entry name" value="DYNAMIN"/>
</dbReference>
<dbReference type="Gene3D" id="3.40.50.300">
    <property type="entry name" value="P-loop containing nucleotide triphosphate hydrolases"/>
    <property type="match status" value="1"/>
</dbReference>
<dbReference type="SMART" id="SM00053">
    <property type="entry name" value="DYNc"/>
    <property type="match status" value="1"/>
</dbReference>
<dbReference type="InterPro" id="IPR001401">
    <property type="entry name" value="Dynamin_GTPase"/>
</dbReference>
<dbReference type="GO" id="GO:0016020">
    <property type="term" value="C:membrane"/>
    <property type="evidence" value="ECO:0007669"/>
    <property type="project" value="TreeGrafter"/>
</dbReference>
<dbReference type="GO" id="GO:0003924">
    <property type="term" value="F:GTPase activity"/>
    <property type="evidence" value="ECO:0007669"/>
    <property type="project" value="InterPro"/>
</dbReference>
<sequence length="702" mass="77998">MEGSTAGHDELRDLLTKCNLANAALVDTSIDRKREQLPIPRIVALGDQSAGKSSVISRLTNIQLPSGDGICTRAPLHINSRQGQTTAARLSFPENALFDGSKAAGLLALGWVLKDRQYVKDLTPADGSWPPKPEAIMEAVTEATNAVAGHDENKGVTDVELRLHWQSKGTSDFDIIDLPGLVINAMGKQPKDIPEQIESIVKKYCTDPDTFIMCICSALTDASNFKALKVAKKVDSELKRTVVVLTKLDKESPEKQEGTLGRHLVDLIDFCPIDIVLVKNNENTSDTSDSEAGFVQQFRRLQQEYSKSFKLGMPELAMCLTSLLVDNIRKALPSLKTRLQSSIWSLQDELTRIPELLTTDGAKRETQHLLHKLNKRLDAVLRGAASELDIKITTNLLNGNLLKIFDDYFDEKIKVPDYLNDAKWIEMTTTKMAQEGVGQIDSHDMEAQKRVYLENFARTLGGSLNQLVEDSYQCAKRTYDAVVGEIFCEYGKVQEEVKRIMEVSILRPKLAALTLYVSQTSEAQLDYFSRSPIYEAAYKYYVENIMVQQGGAAPPPGAAPPSANLMTGGEGRAFTGCLGIETLLLLDSFMPELKSKHGKRGNEAIIIRKLRQEQFTVLVYNVIVHNSLRDMVPRAIRLFLLHQVVAEVPEMFQCAFEENSKHDLGKSDWLNEALASSDVKQLRTRKEKELAALTSSLALLNS</sequence>
<proteinExistence type="predicted"/>
<dbReference type="InterPro" id="IPR030381">
    <property type="entry name" value="G_DYNAMIN_dom"/>
</dbReference>
<dbReference type="GO" id="GO:0008017">
    <property type="term" value="F:microtubule binding"/>
    <property type="evidence" value="ECO:0007669"/>
    <property type="project" value="TreeGrafter"/>
</dbReference>
<organism evidence="4 5">
    <name type="scientific">Tetrabaena socialis</name>
    <dbReference type="NCBI Taxonomy" id="47790"/>
    <lineage>
        <taxon>Eukaryota</taxon>
        <taxon>Viridiplantae</taxon>
        <taxon>Chlorophyta</taxon>
        <taxon>core chlorophytes</taxon>
        <taxon>Chlorophyceae</taxon>
        <taxon>CS clade</taxon>
        <taxon>Chlamydomonadales</taxon>
        <taxon>Tetrabaenaceae</taxon>
        <taxon>Tetrabaena</taxon>
    </lineage>
</organism>
<keyword evidence="1" id="KW-0547">Nucleotide-binding</keyword>
<evidence type="ECO:0000259" key="3">
    <source>
        <dbReference type="PROSITE" id="PS51718"/>
    </source>
</evidence>
<dbReference type="OrthoDB" id="5061070at2759"/>
<dbReference type="SUPFAM" id="SSF52540">
    <property type="entry name" value="P-loop containing nucleoside triphosphate hydrolases"/>
    <property type="match status" value="1"/>
</dbReference>
<name>A0A2J7ZMG5_9CHLO</name>
<protein>
    <submittedName>
        <fullName evidence="4">Dynamin-like protein C12C2.08</fullName>
    </submittedName>
</protein>
<dbReference type="Proteomes" id="UP000236333">
    <property type="component" value="Unassembled WGS sequence"/>
</dbReference>
<evidence type="ECO:0000256" key="1">
    <source>
        <dbReference type="ARBA" id="ARBA00022741"/>
    </source>
</evidence>
<dbReference type="PANTHER" id="PTHR11566">
    <property type="entry name" value="DYNAMIN"/>
    <property type="match status" value="1"/>
</dbReference>
<keyword evidence="5" id="KW-1185">Reference proteome</keyword>
<dbReference type="GO" id="GO:0005874">
    <property type="term" value="C:microtubule"/>
    <property type="evidence" value="ECO:0007669"/>
    <property type="project" value="TreeGrafter"/>
</dbReference>
<dbReference type="CDD" id="cd08771">
    <property type="entry name" value="DLP_1"/>
    <property type="match status" value="1"/>
</dbReference>
<evidence type="ECO:0000313" key="5">
    <source>
        <dbReference type="Proteomes" id="UP000236333"/>
    </source>
</evidence>
<evidence type="ECO:0000256" key="2">
    <source>
        <dbReference type="ARBA" id="ARBA00023134"/>
    </source>
</evidence>
<comment type="caution">
    <text evidence="4">The sequence shown here is derived from an EMBL/GenBank/DDBJ whole genome shotgun (WGS) entry which is preliminary data.</text>
</comment>
<dbReference type="InterPro" id="IPR027417">
    <property type="entry name" value="P-loop_NTPase"/>
</dbReference>
<dbReference type="Pfam" id="PF00350">
    <property type="entry name" value="Dynamin_N"/>
    <property type="match status" value="1"/>
</dbReference>
<dbReference type="InterPro" id="IPR000375">
    <property type="entry name" value="Dynamin_stalk"/>
</dbReference>
<evidence type="ECO:0000313" key="4">
    <source>
        <dbReference type="EMBL" id="PNH01458.1"/>
    </source>
</evidence>
<dbReference type="Pfam" id="PF01031">
    <property type="entry name" value="Dynamin_M"/>
    <property type="match status" value="1"/>
</dbReference>
<dbReference type="PROSITE" id="PS51718">
    <property type="entry name" value="G_DYNAMIN_2"/>
    <property type="match status" value="1"/>
</dbReference>